<sequence length="165" mass="19506">MKINVVNFNNSSFDFKFKTSSGDEIDLKMFDYFKQNIGYKKENGITYKEFSLKHEYGYKFHYKGNGLDENDLKEIEEAIKKIKPLFEKFLDQKEKNDQLITNTAHTIKSLLPIPKNENHLNFIKSNTLDAFDKVLQNFNSSLKEIEKVKKLFDKIFDLNQLDIFV</sequence>
<dbReference type="RefSeq" id="WP_007474800.1">
    <property type="nucleotide sequence ID" value="NZ_CP040463.1"/>
</dbReference>
<evidence type="ECO:0000313" key="2">
    <source>
        <dbReference type="EMBL" id="QCT93747.1"/>
    </source>
</evidence>
<evidence type="ECO:0000313" key="4">
    <source>
        <dbReference type="Proteomes" id="UP000306825"/>
    </source>
</evidence>
<proteinExistence type="predicted"/>
<reference evidence="1 3" key="1">
    <citation type="journal article" date="2011" name="Stand. Genomic Sci.">
        <title>Draft genome sequence of Caminibacter mediatlanticus strain TB-2, an epsilonproteobacterium isolated from a deep-sea hydrothermal vent.</title>
        <authorList>
            <person name="Giovannelli D."/>
            <person name="Ferriera S."/>
            <person name="Johnson J."/>
            <person name="Kravitz S."/>
            <person name="Perez-Rodriguez I."/>
            <person name="Ricci J."/>
            <person name="O'Brien C."/>
            <person name="Voordeckers J.W."/>
            <person name="Bini E."/>
            <person name="Vetriani C."/>
        </authorList>
    </citation>
    <scope>NUCLEOTIDE SEQUENCE [LARGE SCALE GENOMIC DNA]</scope>
    <source>
        <strain evidence="1 3">TB-2</strain>
    </source>
</reference>
<dbReference type="AlphaFoldDB" id="A0AAI9AGN7"/>
<dbReference type="Proteomes" id="UP000306825">
    <property type="component" value="Chromosome"/>
</dbReference>
<accession>A0AAI9AGN7</accession>
<name>A0AAI9AGN7_9BACT</name>
<dbReference type="EMBL" id="ABCJ01000006">
    <property type="protein sequence ID" value="EDM23333.1"/>
    <property type="molecule type" value="Genomic_DNA"/>
</dbReference>
<protein>
    <submittedName>
        <fullName evidence="1">ATP/GTP-binding protein</fullName>
    </submittedName>
</protein>
<keyword evidence="4" id="KW-1185">Reference proteome</keyword>
<dbReference type="Proteomes" id="UP000003288">
    <property type="component" value="Unassembled WGS sequence"/>
</dbReference>
<dbReference type="EMBL" id="CP040463">
    <property type="protein sequence ID" value="QCT93747.1"/>
    <property type="molecule type" value="Genomic_DNA"/>
</dbReference>
<organism evidence="1 3">
    <name type="scientific">Caminibacter mediatlanticus TB-2</name>
    <dbReference type="NCBI Taxonomy" id="391592"/>
    <lineage>
        <taxon>Bacteria</taxon>
        <taxon>Pseudomonadati</taxon>
        <taxon>Campylobacterota</taxon>
        <taxon>Epsilonproteobacteria</taxon>
        <taxon>Nautiliales</taxon>
        <taxon>Nautiliaceae</taxon>
        <taxon>Caminibacter</taxon>
    </lineage>
</organism>
<evidence type="ECO:0000313" key="3">
    <source>
        <dbReference type="Proteomes" id="UP000003288"/>
    </source>
</evidence>
<gene>
    <name evidence="1" type="ORF">CMTB2_08715</name>
    <name evidence="2" type="ORF">FE773_00650</name>
</gene>
<reference evidence="2 4" key="2">
    <citation type="submission" date="2019-05" db="EMBL/GenBank/DDBJ databases">
        <title>A comparative analysis of the Nautiliaceae.</title>
        <authorList>
            <person name="Grosche A."/>
            <person name="Smedile F."/>
            <person name="Vetriani C."/>
        </authorList>
    </citation>
    <scope>NUCLEOTIDE SEQUENCE [LARGE SCALE GENOMIC DNA]</scope>
    <source>
        <strain evidence="2 4">TB-2</strain>
    </source>
</reference>
<evidence type="ECO:0000313" key="1">
    <source>
        <dbReference type="EMBL" id="EDM23333.1"/>
    </source>
</evidence>